<dbReference type="CDD" id="cd15866">
    <property type="entry name" value="R-SNARE_SEC22"/>
    <property type="match status" value="1"/>
</dbReference>
<dbReference type="Gene3D" id="3.30.70.330">
    <property type="match status" value="2"/>
</dbReference>
<dbReference type="InterPro" id="IPR042855">
    <property type="entry name" value="V_SNARE_CC"/>
</dbReference>
<dbReference type="Gene3D" id="1.20.5.110">
    <property type="match status" value="1"/>
</dbReference>
<dbReference type="InterPro" id="IPR010908">
    <property type="entry name" value="Longin_dom"/>
</dbReference>
<keyword evidence="6" id="KW-0747">Spliceosome</keyword>
<evidence type="ECO:0000256" key="4">
    <source>
        <dbReference type="ARBA" id="ARBA00008363"/>
    </source>
</evidence>
<keyword evidence="10" id="KW-0508">mRNA splicing</keyword>
<dbReference type="PANTHER" id="PTHR48030">
    <property type="entry name" value="SPLICING FACTOR 3B SUBUNIT 4"/>
    <property type="match status" value="1"/>
</dbReference>
<feature type="transmembrane region" description="Helical" evidence="16">
    <location>
        <begin position="612"/>
        <end position="632"/>
    </location>
</feature>
<evidence type="ECO:0000256" key="8">
    <source>
        <dbReference type="ARBA" id="ARBA00022884"/>
    </source>
</evidence>
<dbReference type="GO" id="GO:0008380">
    <property type="term" value="P:RNA splicing"/>
    <property type="evidence" value="ECO:0007669"/>
    <property type="project" value="UniProtKB-KW"/>
</dbReference>
<comment type="caution">
    <text evidence="20">The sequence shown here is derived from an EMBL/GenBank/DDBJ whole genome shotgun (WGS) entry which is preliminary data.</text>
</comment>
<dbReference type="EMBL" id="BMAW01002856">
    <property type="protein sequence ID" value="GFS80666.1"/>
    <property type="molecule type" value="Genomic_DNA"/>
</dbReference>
<keyword evidence="21" id="KW-1185">Reference proteome</keyword>
<dbReference type="Pfam" id="PF00076">
    <property type="entry name" value="RRM_1"/>
    <property type="match status" value="2"/>
</dbReference>
<evidence type="ECO:0000256" key="9">
    <source>
        <dbReference type="ARBA" id="ARBA00023136"/>
    </source>
</evidence>
<dbReference type="PANTHER" id="PTHR48030:SF3">
    <property type="entry name" value="SPLICING FACTOR 3B SUBUNIT 4"/>
    <property type="match status" value="1"/>
</dbReference>
<keyword evidence="5" id="KW-0507">mRNA processing</keyword>
<evidence type="ECO:0000256" key="3">
    <source>
        <dbReference type="ARBA" id="ARBA00008025"/>
    </source>
</evidence>
<evidence type="ECO:0000256" key="16">
    <source>
        <dbReference type="SAM" id="Phobius"/>
    </source>
</evidence>
<dbReference type="PROSITE" id="PS50859">
    <property type="entry name" value="LONGIN"/>
    <property type="match status" value="1"/>
</dbReference>
<comment type="similarity">
    <text evidence="4">Belongs to the SF3B4 family.</text>
</comment>
<sequence length="633" mass="69618">MAAGPIAERNQDATIYVGGLDEKVSETILWELFVQAGPVVNVHMPKDRVTGQHQGYGFVEFLGEDDADYAIKIMNMIKLYGKPIRVNKASAHQKNLDVGANIFIGNLDPEVDEKLLYDTFSAFGVILQTPKIMRDPETGNSKGYAFINFASFEASDAAIEAMNGQYLCNRPITISYAFKKESKGERHGSAAERLLAAQNPLSHADRPHQLFADAPPTAGGPMPVPSHIVPPPPMPPPMVSISNQVVTTSGASLPPPPPLPPSSLPPPPPMIRPPMPPPPPSAPPPPPAAHMPPPPPPASSFGGMPPPPPLPPSSTATSQIPVPPPSSDAPPPPPKTSDQPPLPPPPPPMGMPPGMPHFHSQGVPPPPPPMHGMRPPIPGMFSPRQPFVNSIWINHDNKISQWVEMECREISEIIVRYKVYNSLSSEEYMIGDGLILTESVQHDEETGRTTYEYHSQAKSILRKLNSQSVPVCSIETGPYYFHYLIYENVCYLALCEKSFSKRLAFAYLEDLKNEFSTHYGKMVSTAMRPYSCIEFDTYMQKAKKSYSDNRARRNLTHLNTELQDVQRIMVQNIDDVLQRGAALSELDSKASNLSLLSEKYKKDAHFLNISSAYTKLAAAATVVFVVFLYFWIL</sequence>
<dbReference type="SMART" id="SM00360">
    <property type="entry name" value="RRM"/>
    <property type="match status" value="2"/>
</dbReference>
<evidence type="ECO:0000256" key="11">
    <source>
        <dbReference type="ARBA" id="ARBA00023242"/>
    </source>
</evidence>
<dbReference type="Pfam" id="PF13774">
    <property type="entry name" value="Longin"/>
    <property type="match status" value="1"/>
</dbReference>
<evidence type="ECO:0000256" key="7">
    <source>
        <dbReference type="ARBA" id="ARBA00022737"/>
    </source>
</evidence>
<feature type="domain" description="Longin" evidence="18">
    <location>
        <begin position="413"/>
        <end position="539"/>
    </location>
</feature>
<dbReference type="InterPro" id="IPR000504">
    <property type="entry name" value="RRM_dom"/>
</dbReference>
<keyword evidence="11" id="KW-0539">Nucleus</keyword>
<evidence type="ECO:0000256" key="2">
    <source>
        <dbReference type="ARBA" id="ARBA00004308"/>
    </source>
</evidence>
<dbReference type="GO" id="GO:0005686">
    <property type="term" value="C:U2 snRNP"/>
    <property type="evidence" value="ECO:0007669"/>
    <property type="project" value="TreeGrafter"/>
</dbReference>
<gene>
    <name evidence="20" type="primary">SF3B4</name>
    <name evidence="20" type="ORF">NPIL_173591</name>
</gene>
<evidence type="ECO:0000256" key="14">
    <source>
        <dbReference type="PROSITE-ProRule" id="PRU00290"/>
    </source>
</evidence>
<comment type="similarity">
    <text evidence="3">Belongs to the synaptobrevin family.</text>
</comment>
<dbReference type="InterPro" id="IPR035979">
    <property type="entry name" value="RBD_domain_sf"/>
</dbReference>
<dbReference type="PROSITE" id="PS50892">
    <property type="entry name" value="V_SNARE"/>
    <property type="match status" value="1"/>
</dbReference>
<evidence type="ECO:0000259" key="18">
    <source>
        <dbReference type="PROSITE" id="PS50859"/>
    </source>
</evidence>
<dbReference type="InterPro" id="IPR011012">
    <property type="entry name" value="Longin-like_dom_sf"/>
</dbReference>
<proteinExistence type="inferred from homology"/>
<evidence type="ECO:0000259" key="17">
    <source>
        <dbReference type="PROSITE" id="PS50102"/>
    </source>
</evidence>
<feature type="domain" description="V-SNARE coiled-coil homology" evidence="19">
    <location>
        <begin position="554"/>
        <end position="614"/>
    </location>
</feature>
<dbReference type="CDD" id="cd12335">
    <property type="entry name" value="RRM2_SF3B4"/>
    <property type="match status" value="1"/>
</dbReference>
<keyword evidence="8 13" id="KW-0694">RNA-binding</keyword>
<dbReference type="Pfam" id="PF00957">
    <property type="entry name" value="Synaptobrevin"/>
    <property type="match status" value="1"/>
</dbReference>
<evidence type="ECO:0000256" key="12">
    <source>
        <dbReference type="ARBA" id="ARBA00070533"/>
    </source>
</evidence>
<dbReference type="FunFam" id="3.30.70.330:FF:000059">
    <property type="entry name" value="splicing factor 3B subunit 4"/>
    <property type="match status" value="1"/>
</dbReference>
<dbReference type="CDD" id="cd14824">
    <property type="entry name" value="Longin"/>
    <property type="match status" value="1"/>
</dbReference>
<keyword evidence="16" id="KW-1133">Transmembrane helix</keyword>
<dbReference type="Proteomes" id="UP000887013">
    <property type="component" value="Unassembled WGS sequence"/>
</dbReference>
<accession>A0A8X6MW17</accession>
<name>A0A8X6MW17_NEPPI</name>
<evidence type="ECO:0000313" key="21">
    <source>
        <dbReference type="Proteomes" id="UP000887013"/>
    </source>
</evidence>
<dbReference type="GO" id="GO:0003723">
    <property type="term" value="F:RNA binding"/>
    <property type="evidence" value="ECO:0007669"/>
    <property type="project" value="UniProtKB-UniRule"/>
</dbReference>
<feature type="compositionally biased region" description="Pro residues" evidence="15">
    <location>
        <begin position="321"/>
        <end position="355"/>
    </location>
</feature>
<dbReference type="SUPFAM" id="SSF64356">
    <property type="entry name" value="SNARE-like"/>
    <property type="match status" value="1"/>
</dbReference>
<dbReference type="GO" id="GO:0012505">
    <property type="term" value="C:endomembrane system"/>
    <property type="evidence" value="ECO:0007669"/>
    <property type="project" value="UniProtKB-SubCell"/>
</dbReference>
<feature type="domain" description="RRM" evidence="17">
    <location>
        <begin position="13"/>
        <end position="91"/>
    </location>
</feature>
<protein>
    <recommendedName>
        <fullName evidence="12">Splicing factor 3B subunit 4</fullName>
    </recommendedName>
</protein>
<evidence type="ECO:0000256" key="13">
    <source>
        <dbReference type="PROSITE-ProRule" id="PRU00176"/>
    </source>
</evidence>
<keyword evidence="7" id="KW-0677">Repeat</keyword>
<dbReference type="AlphaFoldDB" id="A0A8X6MW17"/>
<keyword evidence="14" id="KW-0175">Coiled coil</keyword>
<dbReference type="OrthoDB" id="1719357at2759"/>
<dbReference type="FunFam" id="3.30.70.330:FF:000141">
    <property type="entry name" value="Splicing factor 3b subunit 4"/>
    <property type="match status" value="1"/>
</dbReference>
<organism evidence="20 21">
    <name type="scientific">Nephila pilipes</name>
    <name type="common">Giant wood spider</name>
    <name type="synonym">Nephila maculata</name>
    <dbReference type="NCBI Taxonomy" id="299642"/>
    <lineage>
        <taxon>Eukaryota</taxon>
        <taxon>Metazoa</taxon>
        <taxon>Ecdysozoa</taxon>
        <taxon>Arthropoda</taxon>
        <taxon>Chelicerata</taxon>
        <taxon>Arachnida</taxon>
        <taxon>Araneae</taxon>
        <taxon>Araneomorphae</taxon>
        <taxon>Entelegynae</taxon>
        <taxon>Araneoidea</taxon>
        <taxon>Nephilidae</taxon>
        <taxon>Nephila</taxon>
    </lineage>
</organism>
<reference evidence="20" key="1">
    <citation type="submission" date="2020-08" db="EMBL/GenBank/DDBJ databases">
        <title>Multicomponent nature underlies the extraordinary mechanical properties of spider dragline silk.</title>
        <authorList>
            <person name="Kono N."/>
            <person name="Nakamura H."/>
            <person name="Mori M."/>
            <person name="Yoshida Y."/>
            <person name="Ohtoshi R."/>
            <person name="Malay A.D."/>
            <person name="Moran D.A.P."/>
            <person name="Tomita M."/>
            <person name="Numata K."/>
            <person name="Arakawa K."/>
        </authorList>
    </citation>
    <scope>NUCLEOTIDE SEQUENCE</scope>
</reference>
<evidence type="ECO:0000256" key="10">
    <source>
        <dbReference type="ARBA" id="ARBA00023187"/>
    </source>
</evidence>
<feature type="region of interest" description="Disordered" evidence="15">
    <location>
        <begin position="247"/>
        <end position="371"/>
    </location>
</feature>
<keyword evidence="9 16" id="KW-0472">Membrane</keyword>
<dbReference type="GO" id="GO:0071011">
    <property type="term" value="C:precatalytic spliceosome"/>
    <property type="evidence" value="ECO:0007669"/>
    <property type="project" value="TreeGrafter"/>
</dbReference>
<evidence type="ECO:0000256" key="6">
    <source>
        <dbReference type="ARBA" id="ARBA00022728"/>
    </source>
</evidence>
<keyword evidence="16" id="KW-0812">Transmembrane</keyword>
<dbReference type="SMART" id="SM01270">
    <property type="entry name" value="Longin"/>
    <property type="match status" value="1"/>
</dbReference>
<comment type="subcellular location">
    <subcellularLocation>
        <location evidence="2">Endomembrane system</location>
    </subcellularLocation>
    <subcellularLocation>
        <location evidence="1">Nucleus</location>
    </subcellularLocation>
</comment>
<dbReference type="SUPFAM" id="SSF58038">
    <property type="entry name" value="SNARE fusion complex"/>
    <property type="match status" value="1"/>
</dbReference>
<dbReference type="GO" id="GO:0048026">
    <property type="term" value="P:positive regulation of mRNA splicing, via spliceosome"/>
    <property type="evidence" value="ECO:0007669"/>
    <property type="project" value="TreeGrafter"/>
</dbReference>
<feature type="compositionally biased region" description="Pro residues" evidence="15">
    <location>
        <begin position="253"/>
        <end position="312"/>
    </location>
</feature>
<dbReference type="InterPro" id="IPR034158">
    <property type="entry name" value="SF3B4_RRM1"/>
</dbReference>
<dbReference type="SUPFAM" id="SSF54928">
    <property type="entry name" value="RNA-binding domain, RBD"/>
    <property type="match status" value="1"/>
</dbReference>
<dbReference type="GO" id="GO:0006397">
    <property type="term" value="P:mRNA processing"/>
    <property type="evidence" value="ECO:0007669"/>
    <property type="project" value="UniProtKB-KW"/>
</dbReference>
<evidence type="ECO:0000256" key="15">
    <source>
        <dbReference type="SAM" id="MobiDB-lite"/>
    </source>
</evidence>
<evidence type="ECO:0000256" key="1">
    <source>
        <dbReference type="ARBA" id="ARBA00004123"/>
    </source>
</evidence>
<dbReference type="InterPro" id="IPR034159">
    <property type="entry name" value="SF3B4_RRM2"/>
</dbReference>
<dbReference type="InterPro" id="IPR012677">
    <property type="entry name" value="Nucleotide-bd_a/b_plait_sf"/>
</dbReference>
<dbReference type="Gene3D" id="3.30.450.50">
    <property type="entry name" value="Longin domain"/>
    <property type="match status" value="1"/>
</dbReference>
<dbReference type="InterPro" id="IPR052084">
    <property type="entry name" value="SF3B4_spliceosome_assoc"/>
</dbReference>
<evidence type="ECO:0000313" key="20">
    <source>
        <dbReference type="EMBL" id="GFS80666.1"/>
    </source>
</evidence>
<evidence type="ECO:0000259" key="19">
    <source>
        <dbReference type="PROSITE" id="PS50892"/>
    </source>
</evidence>
<dbReference type="GO" id="GO:0005730">
    <property type="term" value="C:nucleolus"/>
    <property type="evidence" value="ECO:0007669"/>
    <property type="project" value="TreeGrafter"/>
</dbReference>
<dbReference type="CDD" id="cd12334">
    <property type="entry name" value="RRM1_SF3B4"/>
    <property type="match status" value="1"/>
</dbReference>
<dbReference type="PROSITE" id="PS50102">
    <property type="entry name" value="RRM"/>
    <property type="match status" value="2"/>
</dbReference>
<feature type="domain" description="RRM" evidence="17">
    <location>
        <begin position="100"/>
        <end position="179"/>
    </location>
</feature>
<evidence type="ECO:0000256" key="5">
    <source>
        <dbReference type="ARBA" id="ARBA00022664"/>
    </source>
</evidence>